<evidence type="ECO:0000313" key="2">
    <source>
        <dbReference type="EMBL" id="CUH41240.1"/>
    </source>
</evidence>
<keyword evidence="3" id="KW-1185">Reference proteome</keyword>
<proteinExistence type="predicted"/>
<protein>
    <submittedName>
        <fullName evidence="2">Uncharacterized protein</fullName>
    </submittedName>
</protein>
<feature type="compositionally biased region" description="Polar residues" evidence="1">
    <location>
        <begin position="49"/>
        <end position="61"/>
    </location>
</feature>
<gene>
    <name evidence="2" type="ORF">RUM4293_00108</name>
</gene>
<feature type="region of interest" description="Disordered" evidence="1">
    <location>
        <begin position="49"/>
        <end position="72"/>
    </location>
</feature>
<dbReference type="AlphaFoldDB" id="A0A0P1E1C4"/>
<name>A0A0P1E1C4_9RHOB</name>
<organism evidence="2 3">
    <name type="scientific">Ruegeria atlantica</name>
    <dbReference type="NCBI Taxonomy" id="81569"/>
    <lineage>
        <taxon>Bacteria</taxon>
        <taxon>Pseudomonadati</taxon>
        <taxon>Pseudomonadota</taxon>
        <taxon>Alphaproteobacteria</taxon>
        <taxon>Rhodobacterales</taxon>
        <taxon>Roseobacteraceae</taxon>
        <taxon>Ruegeria</taxon>
    </lineage>
</organism>
<accession>A0A0P1E1C4</accession>
<dbReference type="EMBL" id="CYPS01000005">
    <property type="protein sequence ID" value="CUH41240.1"/>
    <property type="molecule type" value="Genomic_DNA"/>
</dbReference>
<evidence type="ECO:0000256" key="1">
    <source>
        <dbReference type="SAM" id="MobiDB-lite"/>
    </source>
</evidence>
<dbReference type="Proteomes" id="UP000050786">
    <property type="component" value="Unassembled WGS sequence"/>
</dbReference>
<reference evidence="3" key="1">
    <citation type="submission" date="2015-09" db="EMBL/GenBank/DDBJ databases">
        <authorList>
            <person name="Rodrigo-Torres L."/>
            <person name="Arahal D.R."/>
        </authorList>
    </citation>
    <scope>NUCLEOTIDE SEQUENCE [LARGE SCALE GENOMIC DNA]</scope>
    <source>
        <strain evidence="3">CECT 4293</strain>
    </source>
</reference>
<evidence type="ECO:0000313" key="3">
    <source>
        <dbReference type="Proteomes" id="UP000050786"/>
    </source>
</evidence>
<sequence length="360" mass="39570">MATVGFFQHPPSVRSRTIPTGTEDASVAVHVFAVLLSVVLIAMPVPVASQTQNSSTPSASEEPNAPEGDRNQSYVEAATDPDVSNADLRKMLTPLTAAQISQVTEGWQIILQENVQRTVDLQRSLKNLDNAETQIARRNLVELDDDRSRIQRNYSSALQAWTKKGGSVEETKPYRDYLTALTSELIYVTDNWALVESAVRWTFSTSGGLDFIKKIGIVVFSIWAIRLAARVLARMSKKALDRQRELSEALERCCQTNSNQSQFAAETVNLSGTKLTPLAKSGGACQLEGVPAGERSFLVEVVVDRGMDGGEFLQTSHAPETLHRALTSSKRQVRVLDSVVEPPARLLFFECTQFSERGSV</sequence>